<gene>
    <name evidence="1" type="ORF">SAMN05421882_103925</name>
</gene>
<dbReference type="EMBL" id="FNNH01000039">
    <property type="protein sequence ID" value="SDW92905.1"/>
    <property type="molecule type" value="Genomic_DNA"/>
</dbReference>
<evidence type="ECO:0000313" key="2">
    <source>
        <dbReference type="Proteomes" id="UP000183454"/>
    </source>
</evidence>
<proteinExistence type="predicted"/>
<organism evidence="1 2">
    <name type="scientific">Nitrosomonas communis</name>
    <dbReference type="NCBI Taxonomy" id="44574"/>
    <lineage>
        <taxon>Bacteria</taxon>
        <taxon>Pseudomonadati</taxon>
        <taxon>Pseudomonadota</taxon>
        <taxon>Betaproteobacteria</taxon>
        <taxon>Nitrosomonadales</taxon>
        <taxon>Nitrosomonadaceae</taxon>
        <taxon>Nitrosomonas</taxon>
    </lineage>
</organism>
<dbReference type="AlphaFoldDB" id="A0A1H2XJ81"/>
<protein>
    <submittedName>
        <fullName evidence="1">Uncharacterized protein</fullName>
    </submittedName>
</protein>
<accession>A0A1H2XJ81</accession>
<dbReference type="Proteomes" id="UP000183454">
    <property type="component" value="Unassembled WGS sequence"/>
</dbReference>
<name>A0A1H2XJ81_9PROT</name>
<evidence type="ECO:0000313" key="1">
    <source>
        <dbReference type="EMBL" id="SDW92905.1"/>
    </source>
</evidence>
<reference evidence="1 2" key="1">
    <citation type="submission" date="2016-10" db="EMBL/GenBank/DDBJ databases">
        <authorList>
            <person name="de Groot N.N."/>
        </authorList>
    </citation>
    <scope>NUCLEOTIDE SEQUENCE [LARGE SCALE GENOMIC DNA]</scope>
    <source>
        <strain evidence="1 2">Nm110</strain>
    </source>
</reference>
<sequence>MSLLMVLKNVCRNGVARLEPVAYVFTLDNILAIFNYVRNRLLGFSSVALRGFPDLSGAARRPEVANSCSVKRALPARCAIRFFYSP</sequence>